<dbReference type="PIRSF" id="PIRSF001084">
    <property type="entry name" value="B-galactosidase"/>
    <property type="match status" value="1"/>
</dbReference>
<comment type="similarity">
    <text evidence="2 6">Belongs to the glycosyl hydrolase 42 family.</text>
</comment>
<feature type="active site" description="Proton donor" evidence="7">
    <location>
        <position position="156"/>
    </location>
</feature>
<accession>A0A1H9JV34</accession>
<feature type="domain" description="Beta-galactosidase trimerisation" evidence="11">
    <location>
        <begin position="401"/>
        <end position="606"/>
    </location>
</feature>
<dbReference type="GO" id="GO:0006012">
    <property type="term" value="P:galactose metabolic process"/>
    <property type="evidence" value="ECO:0007669"/>
    <property type="project" value="InterPro"/>
</dbReference>
<gene>
    <name evidence="13" type="ORF">SAMN05216481_11968</name>
</gene>
<dbReference type="Pfam" id="PF08533">
    <property type="entry name" value="Glyco_hydro_42C"/>
    <property type="match status" value="1"/>
</dbReference>
<dbReference type="InterPro" id="IPR013529">
    <property type="entry name" value="Glyco_hydro_42_N"/>
</dbReference>
<dbReference type="Pfam" id="PF02449">
    <property type="entry name" value="Glyco_hydro_42"/>
    <property type="match status" value="1"/>
</dbReference>
<evidence type="ECO:0000313" key="14">
    <source>
        <dbReference type="Proteomes" id="UP000199055"/>
    </source>
</evidence>
<dbReference type="CDD" id="cd03143">
    <property type="entry name" value="A4_beta-galactosidase_middle_domain"/>
    <property type="match status" value="1"/>
</dbReference>
<proteinExistence type="inferred from homology"/>
<dbReference type="RefSeq" id="WP_245770305.1">
    <property type="nucleotide sequence ID" value="NZ_FOET01000019.1"/>
</dbReference>
<evidence type="ECO:0000256" key="8">
    <source>
        <dbReference type="PIRSR" id="PIRSR001084-2"/>
    </source>
</evidence>
<comment type="catalytic activity">
    <reaction evidence="1 6">
        <text>Hydrolysis of terminal non-reducing beta-D-galactose residues in beta-D-galactosides.</text>
        <dbReference type="EC" id="3.2.1.23"/>
    </reaction>
</comment>
<feature type="binding site" evidence="9">
    <location>
        <position position="164"/>
    </location>
    <ligand>
        <name>Zn(2+)</name>
        <dbReference type="ChEBI" id="CHEBI:29105"/>
    </ligand>
</feature>
<evidence type="ECO:0000259" key="10">
    <source>
        <dbReference type="Pfam" id="PF02449"/>
    </source>
</evidence>
<dbReference type="GO" id="GO:0009341">
    <property type="term" value="C:beta-galactosidase complex"/>
    <property type="evidence" value="ECO:0007669"/>
    <property type="project" value="InterPro"/>
</dbReference>
<feature type="domain" description="Glycoside hydrolase family 42 N-terminal" evidence="10">
    <location>
        <begin position="20"/>
        <end position="390"/>
    </location>
</feature>
<evidence type="ECO:0000256" key="1">
    <source>
        <dbReference type="ARBA" id="ARBA00001412"/>
    </source>
</evidence>
<protein>
    <recommendedName>
        <fullName evidence="3 6">Beta-galactosidase</fullName>
        <shortName evidence="6">Beta-gal</shortName>
        <ecNumber evidence="3 6">3.2.1.23</ecNumber>
    </recommendedName>
</protein>
<evidence type="ECO:0000313" key="13">
    <source>
        <dbReference type="EMBL" id="SEQ90623.1"/>
    </source>
</evidence>
<sequence length="677" mass="74371">MTHALTALNRRLGGIAYGGDYNPEQWPRQVWREDVRLMREAGVNLVTVGVFSWSRIQPRPETYDWSLLDEVLDLLHGNGIAVDLATPTAAPPPWFTRLHPDARPVTAAGTRLAHGSRQAFCPSHPAYAEAADAVVTALATRYADHPAVVLWHVHNEWGNHNGLCYCDTSAAAFRRWLRDRHTTLDALNEAWGTDFWGQRYGDWEEIDPPRDTTAFRNPGQDLDYRRFSSDALLARHRAEAALLRRIAPGTPLTTNHLGTLEKKVDAHAFAGECDLVSLDHYLPAADPDGHIDLALNADLARGMAAGRPWLLMEHSTSAVNWQPVNVAKRPGEMRRNSLTHLARGADGIMFFQWRQSRAGAEKWHSAMLPHGGTDTRTWGEARALGAELAALGEVTGTRVRADVALLFDWHNWWALELEARPSGRMRYLDAVRDWYEALWTSNITCDVVPPGTDLAPYKAVVAPNLYLLADEHADDLTRYVHRGGHLAVGCFSGVVDSCDRVRLGGYPGALRDVLGLRVDEYLPLRPEETVRLSDGSQARQWAERVEPRGCDPVLRFADAPDGGPARGGPAATRHAHGEGTAWYMATRASVATLRGLIRDLGEEAGLRPAAAVPEGVEAVRRTGPQGSYLFLVNHTDHGVEAAVEGTALLDAAGGGSRVEIPAGGVVVVREEKRAHRP</sequence>
<keyword evidence="4 6" id="KW-0378">Hydrolase</keyword>
<dbReference type="InterPro" id="IPR003476">
    <property type="entry name" value="Glyco_hydro_42"/>
</dbReference>
<dbReference type="SUPFAM" id="SSF51445">
    <property type="entry name" value="(Trans)glycosidases"/>
    <property type="match status" value="1"/>
</dbReference>
<dbReference type="InterPro" id="IPR029062">
    <property type="entry name" value="Class_I_gatase-like"/>
</dbReference>
<name>A0A1H9JV34_9ACTN</name>
<organism evidence="13 14">
    <name type="scientific">Streptomyces radiopugnans</name>
    <dbReference type="NCBI Taxonomy" id="403935"/>
    <lineage>
        <taxon>Bacteria</taxon>
        <taxon>Bacillati</taxon>
        <taxon>Actinomycetota</taxon>
        <taxon>Actinomycetes</taxon>
        <taxon>Kitasatosporales</taxon>
        <taxon>Streptomycetaceae</taxon>
        <taxon>Streptomyces</taxon>
    </lineage>
</organism>
<dbReference type="Gene3D" id="2.60.40.1180">
    <property type="entry name" value="Golgi alpha-mannosidase II"/>
    <property type="match status" value="1"/>
</dbReference>
<dbReference type="InterPro" id="IPR013780">
    <property type="entry name" value="Glyco_hydro_b"/>
</dbReference>
<evidence type="ECO:0000259" key="12">
    <source>
        <dbReference type="Pfam" id="PF08533"/>
    </source>
</evidence>
<dbReference type="InterPro" id="IPR013739">
    <property type="entry name" value="Beta_galactosidase_C"/>
</dbReference>
<dbReference type="AlphaFoldDB" id="A0A1H9JV34"/>
<evidence type="ECO:0000256" key="7">
    <source>
        <dbReference type="PIRSR" id="PIRSR001084-1"/>
    </source>
</evidence>
<dbReference type="EC" id="3.2.1.23" evidence="3 6"/>
<feature type="binding site" evidence="8">
    <location>
        <position position="117"/>
    </location>
    <ligand>
        <name>substrate</name>
    </ligand>
</feature>
<dbReference type="Gene3D" id="3.40.50.880">
    <property type="match status" value="1"/>
</dbReference>
<feature type="domain" description="Beta-galactosidase C-terminal" evidence="12">
    <location>
        <begin position="615"/>
        <end position="670"/>
    </location>
</feature>
<dbReference type="Gene3D" id="3.20.20.80">
    <property type="entry name" value="Glycosidases"/>
    <property type="match status" value="1"/>
</dbReference>
<feature type="binding site" evidence="9">
    <location>
        <position position="166"/>
    </location>
    <ligand>
        <name>Zn(2+)</name>
        <dbReference type="ChEBI" id="CHEBI:29105"/>
    </ligand>
</feature>
<evidence type="ECO:0000256" key="6">
    <source>
        <dbReference type="PIRNR" id="PIRNR001084"/>
    </source>
</evidence>
<dbReference type="EMBL" id="FOET01000019">
    <property type="protein sequence ID" value="SEQ90623.1"/>
    <property type="molecule type" value="Genomic_DNA"/>
</dbReference>
<dbReference type="GO" id="GO:0046872">
    <property type="term" value="F:metal ion binding"/>
    <property type="evidence" value="ECO:0007669"/>
    <property type="project" value="UniProtKB-KW"/>
</dbReference>
<evidence type="ECO:0000256" key="2">
    <source>
        <dbReference type="ARBA" id="ARBA00005940"/>
    </source>
</evidence>
<feature type="binding site" evidence="9">
    <location>
        <position position="121"/>
    </location>
    <ligand>
        <name>Zn(2+)</name>
        <dbReference type="ChEBI" id="CHEBI:29105"/>
    </ligand>
</feature>
<evidence type="ECO:0000256" key="5">
    <source>
        <dbReference type="ARBA" id="ARBA00023295"/>
    </source>
</evidence>
<dbReference type="STRING" id="403935.SAMN05216481_11968"/>
<feature type="active site" description="Nucleophile" evidence="7">
    <location>
        <position position="313"/>
    </location>
</feature>
<dbReference type="Proteomes" id="UP000199055">
    <property type="component" value="Unassembled WGS sequence"/>
</dbReference>
<keyword evidence="5 6" id="KW-0326">Glycosidase</keyword>
<dbReference type="PANTHER" id="PTHR36447:SF1">
    <property type="entry name" value="BETA-GALACTOSIDASE GANA"/>
    <property type="match status" value="1"/>
</dbReference>
<keyword evidence="14" id="KW-1185">Reference proteome</keyword>
<evidence type="ECO:0000259" key="11">
    <source>
        <dbReference type="Pfam" id="PF08532"/>
    </source>
</evidence>
<dbReference type="InterPro" id="IPR013738">
    <property type="entry name" value="Beta_galactosidase_Trimer"/>
</dbReference>
<dbReference type="InterPro" id="IPR017853">
    <property type="entry name" value="GH"/>
</dbReference>
<feature type="binding site" evidence="8">
    <location>
        <position position="321"/>
    </location>
    <ligand>
        <name>substrate</name>
    </ligand>
</feature>
<keyword evidence="9" id="KW-0479">Metal-binding</keyword>
<keyword evidence="9" id="KW-0862">Zinc</keyword>
<evidence type="ECO:0000256" key="3">
    <source>
        <dbReference type="ARBA" id="ARBA00012756"/>
    </source>
</evidence>
<dbReference type="SUPFAM" id="SSF52317">
    <property type="entry name" value="Class I glutamine amidotransferase-like"/>
    <property type="match status" value="1"/>
</dbReference>
<feature type="binding site" evidence="8">
    <location>
        <position position="155"/>
    </location>
    <ligand>
        <name>substrate</name>
    </ligand>
</feature>
<dbReference type="GO" id="GO:0004565">
    <property type="term" value="F:beta-galactosidase activity"/>
    <property type="evidence" value="ECO:0007669"/>
    <property type="project" value="UniProtKB-EC"/>
</dbReference>
<dbReference type="Pfam" id="PF08532">
    <property type="entry name" value="Glyco_hydro_42M"/>
    <property type="match status" value="1"/>
</dbReference>
<evidence type="ECO:0000256" key="4">
    <source>
        <dbReference type="ARBA" id="ARBA00022801"/>
    </source>
</evidence>
<dbReference type="PANTHER" id="PTHR36447">
    <property type="entry name" value="BETA-GALACTOSIDASE GANA"/>
    <property type="match status" value="1"/>
</dbReference>
<reference evidence="14" key="1">
    <citation type="submission" date="2016-10" db="EMBL/GenBank/DDBJ databases">
        <authorList>
            <person name="Varghese N."/>
            <person name="Submissions S."/>
        </authorList>
    </citation>
    <scope>NUCLEOTIDE SEQUENCE [LARGE SCALE GENOMIC DNA]</scope>
    <source>
        <strain evidence="14">CGMCC 4.3519</strain>
    </source>
</reference>
<evidence type="ECO:0000256" key="9">
    <source>
        <dbReference type="PIRSR" id="PIRSR001084-3"/>
    </source>
</evidence>